<dbReference type="Pfam" id="PF07732">
    <property type="entry name" value="Cu-oxidase_3"/>
    <property type="match status" value="1"/>
</dbReference>
<dbReference type="CDD" id="cd13868">
    <property type="entry name" value="CuRO_2_CotA_like"/>
    <property type="match status" value="1"/>
</dbReference>
<sequence>MLTRKQFLMMSAGLGVGILLPELLKTKKTYAASPSLSKFTESLPIPYPISPPSTLDIASSTHSFHSSLGSVPTWGYGGYSYLGPTFEVTRGTPVKIQAFNKLGTHPLAKSVDTNLHGVMPSDITNPRTVIHLHGSNTEAESDGYPEDTYLPGQSKVYNYNNNQEAGMLWYHDHSVGMTALNLQAGLAGVYLIRDEDDPIGGNGPLGIPGGAPYEIPLILQDHAFNADGAIFFPARWHHEFYGDVAVVNGKAWPNLNVDRTLYRFRIVNASNSRFYRLKLSSNKQLIQIGSDGGLLNAPVYLSKLLLGPGERADVLIDFSGYLPGDKIILQNDAAAPYPKGLATVINQGYFQMPEIMQFTVNQGAAAPKPIPKRLRVNSPLITKISTKPVRERNLVLTEVLNPNFQVLAMMLNAVYWHEAAHHPELREQVRVDTVEQWNIINLQPFAHTIHLHLVPFQILNRQSVNDTAYYAAYGATGPRQVLMENAPGGPTVPYGYPPPDPTPYLKGSPRLPAANEAGWKDTAVVNPFEVIRLIVPFGAKAAPNLPFGNSFTGRFVWHCHMLNHEDNDMMLPFDVLP</sequence>
<dbReference type="PANTHER" id="PTHR48267">
    <property type="entry name" value="CUPREDOXIN SUPERFAMILY PROTEIN"/>
    <property type="match status" value="1"/>
</dbReference>
<dbReference type="Proteomes" id="UP000661112">
    <property type="component" value="Unassembled WGS sequence"/>
</dbReference>
<evidence type="ECO:0000259" key="3">
    <source>
        <dbReference type="Pfam" id="PF07732"/>
    </source>
</evidence>
<comment type="similarity">
    <text evidence="1">Belongs to the multicopper oxidase family.</text>
</comment>
<accession>A0ABR8D436</accession>
<dbReference type="Gene3D" id="2.60.40.420">
    <property type="entry name" value="Cupredoxins - blue copper proteins"/>
    <property type="match status" value="3"/>
</dbReference>
<dbReference type="InterPro" id="IPR011706">
    <property type="entry name" value="Cu-oxidase_C"/>
</dbReference>
<evidence type="ECO:0000259" key="2">
    <source>
        <dbReference type="Pfam" id="PF07731"/>
    </source>
</evidence>
<dbReference type="RefSeq" id="WP_190469462.1">
    <property type="nucleotide sequence ID" value="NZ_JACJSG010000008.1"/>
</dbReference>
<organism evidence="4 5">
    <name type="scientific">Anabaena azotica FACHB-119</name>
    <dbReference type="NCBI Taxonomy" id="947527"/>
    <lineage>
        <taxon>Bacteria</taxon>
        <taxon>Bacillati</taxon>
        <taxon>Cyanobacteriota</taxon>
        <taxon>Cyanophyceae</taxon>
        <taxon>Nostocales</taxon>
        <taxon>Nostocaceae</taxon>
        <taxon>Anabaena</taxon>
        <taxon>Anabaena azotica</taxon>
    </lineage>
</organism>
<evidence type="ECO:0000313" key="5">
    <source>
        <dbReference type="Proteomes" id="UP000661112"/>
    </source>
</evidence>
<reference evidence="4 5" key="1">
    <citation type="journal article" date="2020" name="ISME J.">
        <title>Comparative genomics reveals insights into cyanobacterial evolution and habitat adaptation.</title>
        <authorList>
            <person name="Chen M.Y."/>
            <person name="Teng W.K."/>
            <person name="Zhao L."/>
            <person name="Hu C.X."/>
            <person name="Zhou Y.K."/>
            <person name="Han B.P."/>
            <person name="Song L.R."/>
            <person name="Shu W.S."/>
        </authorList>
    </citation>
    <scope>NUCLEOTIDE SEQUENCE [LARGE SCALE GENOMIC DNA]</scope>
    <source>
        <strain evidence="4 5">FACHB-119</strain>
    </source>
</reference>
<keyword evidence="5" id="KW-1185">Reference proteome</keyword>
<dbReference type="PANTHER" id="PTHR48267:SF1">
    <property type="entry name" value="BILIRUBIN OXIDASE"/>
    <property type="match status" value="1"/>
</dbReference>
<gene>
    <name evidence="4" type="ORF">H6G83_07830</name>
</gene>
<dbReference type="Pfam" id="PF07731">
    <property type="entry name" value="Cu-oxidase_2"/>
    <property type="match status" value="1"/>
</dbReference>
<feature type="domain" description="Plastocyanin-like" evidence="3">
    <location>
        <begin position="127"/>
        <end position="196"/>
    </location>
</feature>
<dbReference type="InterPro" id="IPR008972">
    <property type="entry name" value="Cupredoxin"/>
</dbReference>
<dbReference type="SUPFAM" id="SSF49503">
    <property type="entry name" value="Cupredoxins"/>
    <property type="match status" value="3"/>
</dbReference>
<feature type="domain" description="Plastocyanin-like" evidence="2">
    <location>
        <begin position="427"/>
        <end position="575"/>
    </location>
</feature>
<evidence type="ECO:0000313" key="4">
    <source>
        <dbReference type="EMBL" id="MBD2500528.1"/>
    </source>
</evidence>
<protein>
    <submittedName>
        <fullName evidence="4">Multicopper oxidase domain-containing protein</fullName>
    </submittedName>
</protein>
<name>A0ABR8D436_9NOST</name>
<dbReference type="EMBL" id="JACJSG010000008">
    <property type="protein sequence ID" value="MBD2500528.1"/>
    <property type="molecule type" value="Genomic_DNA"/>
</dbReference>
<dbReference type="InterPro" id="IPR045087">
    <property type="entry name" value="Cu-oxidase_fam"/>
</dbReference>
<evidence type="ECO:0000256" key="1">
    <source>
        <dbReference type="ARBA" id="ARBA00010609"/>
    </source>
</evidence>
<proteinExistence type="inferred from homology"/>
<comment type="caution">
    <text evidence="4">The sequence shown here is derived from an EMBL/GenBank/DDBJ whole genome shotgun (WGS) entry which is preliminary data.</text>
</comment>
<dbReference type="CDD" id="cd13844">
    <property type="entry name" value="CuRO_1_BOD_CotA_like"/>
    <property type="match status" value="1"/>
</dbReference>
<dbReference type="InterPro" id="IPR011707">
    <property type="entry name" value="Cu-oxidase-like_N"/>
</dbReference>